<gene>
    <name evidence="1" type="ORF">A2304_03880</name>
</gene>
<name>A0A1F7W7U0_9BACT</name>
<dbReference type="AlphaFoldDB" id="A0A1F7W7U0"/>
<sequence length="114" mass="13602">MEPGRITPEEFLFEFETRFRTGFHLLSKDMRSEIEGDLRKIRRLLQERRRADERGDNSDDINDQMRELEASVRVAELVIDQSLSERELVVRFFLRIRRMSSPTRSEVGWSISDI</sequence>
<reference evidence="1 2" key="1">
    <citation type="journal article" date="2016" name="Nat. Commun.">
        <title>Thousands of microbial genomes shed light on interconnected biogeochemical processes in an aquifer system.</title>
        <authorList>
            <person name="Anantharaman K."/>
            <person name="Brown C.T."/>
            <person name="Hug L.A."/>
            <person name="Sharon I."/>
            <person name="Castelle C.J."/>
            <person name="Probst A.J."/>
            <person name="Thomas B.C."/>
            <person name="Singh A."/>
            <person name="Wilkins M.J."/>
            <person name="Karaoz U."/>
            <person name="Brodie E.L."/>
            <person name="Williams K.H."/>
            <person name="Hubbard S.S."/>
            <person name="Banfield J.F."/>
        </authorList>
    </citation>
    <scope>NUCLEOTIDE SEQUENCE [LARGE SCALE GENOMIC DNA]</scope>
</reference>
<evidence type="ECO:0000313" key="1">
    <source>
        <dbReference type="EMBL" id="OGL98862.1"/>
    </source>
</evidence>
<proteinExistence type="predicted"/>
<accession>A0A1F7W7U0</accession>
<comment type="caution">
    <text evidence="1">The sequence shown here is derived from an EMBL/GenBank/DDBJ whole genome shotgun (WGS) entry which is preliminary data.</text>
</comment>
<protein>
    <submittedName>
        <fullName evidence="1">Uncharacterized protein</fullName>
    </submittedName>
</protein>
<dbReference type="Proteomes" id="UP000176501">
    <property type="component" value="Unassembled WGS sequence"/>
</dbReference>
<organism evidence="1 2">
    <name type="scientific">Candidatus Uhrbacteria bacterium RIFOXYB2_FULL_57_15</name>
    <dbReference type="NCBI Taxonomy" id="1802422"/>
    <lineage>
        <taxon>Bacteria</taxon>
        <taxon>Candidatus Uhriibacteriota</taxon>
    </lineage>
</organism>
<dbReference type="EMBL" id="MGFE01000012">
    <property type="protein sequence ID" value="OGL98862.1"/>
    <property type="molecule type" value="Genomic_DNA"/>
</dbReference>
<evidence type="ECO:0000313" key="2">
    <source>
        <dbReference type="Proteomes" id="UP000176501"/>
    </source>
</evidence>